<organism evidence="1 2">
    <name type="scientific">Scortum barcoo</name>
    <name type="common">barcoo grunter</name>
    <dbReference type="NCBI Taxonomy" id="214431"/>
    <lineage>
        <taxon>Eukaryota</taxon>
        <taxon>Metazoa</taxon>
        <taxon>Chordata</taxon>
        <taxon>Craniata</taxon>
        <taxon>Vertebrata</taxon>
        <taxon>Euteleostomi</taxon>
        <taxon>Actinopterygii</taxon>
        <taxon>Neopterygii</taxon>
        <taxon>Teleostei</taxon>
        <taxon>Neoteleostei</taxon>
        <taxon>Acanthomorphata</taxon>
        <taxon>Eupercaria</taxon>
        <taxon>Centrarchiformes</taxon>
        <taxon>Terapontoidei</taxon>
        <taxon>Terapontidae</taxon>
        <taxon>Scortum</taxon>
    </lineage>
</organism>
<name>A0ACB8VVL7_9TELE</name>
<accession>A0ACB8VVL7</accession>
<dbReference type="Proteomes" id="UP000831701">
    <property type="component" value="Chromosome 17"/>
</dbReference>
<sequence length="337" mass="37383">FTMSRKVVRSSKFRHVFGQALKADQCYDDIRISQMTWDSNFCTVNPKFVAMIVDASGGGAFMVLPLSKTGRIDMSYPTVCGHTGPVLDIEFCPHNDNIIASGSEDCSVMIWEIPDGGLTTSLTNPVVKLDGHSKRVGILSWHPTAHNVLMSAGCDNVVILWNVACGEAVVRIDSVHTDLIYSACWNRDGSKILTSCKDKTLRVLDPRKGTVLLEKEKPHEGSRPVRAVFVSDEKILSTGFSRMSERQVALWDMKNFGEPLTLQELDTSSGVLLPFFDIDTGVVYLCGKGDSSIRYFEVTDEAPYVHYLSMYSSKESQKGMGYMPKRGLEISKCEIAR</sequence>
<evidence type="ECO:0000313" key="2">
    <source>
        <dbReference type="Proteomes" id="UP000831701"/>
    </source>
</evidence>
<gene>
    <name evidence="1" type="ORF">L3Q82_013928</name>
</gene>
<proteinExistence type="predicted"/>
<reference evidence="1" key="1">
    <citation type="submission" date="2022-04" db="EMBL/GenBank/DDBJ databases">
        <title>Jade perch genome.</title>
        <authorList>
            <person name="Chao B."/>
        </authorList>
    </citation>
    <scope>NUCLEOTIDE SEQUENCE</scope>
    <source>
        <strain evidence="1">CB-2022</strain>
    </source>
</reference>
<evidence type="ECO:0000313" key="1">
    <source>
        <dbReference type="EMBL" id="KAI3359526.1"/>
    </source>
</evidence>
<keyword evidence="2" id="KW-1185">Reference proteome</keyword>
<dbReference type="EMBL" id="CM041547">
    <property type="protein sequence ID" value="KAI3359526.1"/>
    <property type="molecule type" value="Genomic_DNA"/>
</dbReference>
<protein>
    <submittedName>
        <fullName evidence="1">Uncharacterized protein</fullName>
    </submittedName>
</protein>
<feature type="non-terminal residue" evidence="1">
    <location>
        <position position="1"/>
    </location>
</feature>
<comment type="caution">
    <text evidence="1">The sequence shown here is derived from an EMBL/GenBank/DDBJ whole genome shotgun (WGS) entry which is preliminary data.</text>
</comment>